<organism evidence="3 4">
    <name type="scientific">Flemingia macrophylla</name>
    <dbReference type="NCBI Taxonomy" id="520843"/>
    <lineage>
        <taxon>Eukaryota</taxon>
        <taxon>Viridiplantae</taxon>
        <taxon>Streptophyta</taxon>
        <taxon>Embryophyta</taxon>
        <taxon>Tracheophyta</taxon>
        <taxon>Spermatophyta</taxon>
        <taxon>Magnoliopsida</taxon>
        <taxon>eudicotyledons</taxon>
        <taxon>Gunneridae</taxon>
        <taxon>Pentapetalae</taxon>
        <taxon>rosids</taxon>
        <taxon>fabids</taxon>
        <taxon>Fabales</taxon>
        <taxon>Fabaceae</taxon>
        <taxon>Papilionoideae</taxon>
        <taxon>50 kb inversion clade</taxon>
        <taxon>NPAAA clade</taxon>
        <taxon>indigoferoid/millettioid clade</taxon>
        <taxon>Phaseoleae</taxon>
        <taxon>Flemingia</taxon>
    </lineage>
</organism>
<evidence type="ECO:0000313" key="3">
    <source>
        <dbReference type="EMBL" id="KAL2337322.1"/>
    </source>
</evidence>
<protein>
    <submittedName>
        <fullName evidence="3">Uncharacterized protein</fullName>
    </submittedName>
</protein>
<feature type="coiled-coil region" evidence="1">
    <location>
        <begin position="2"/>
        <end position="43"/>
    </location>
</feature>
<evidence type="ECO:0000313" key="4">
    <source>
        <dbReference type="Proteomes" id="UP001603857"/>
    </source>
</evidence>
<dbReference type="AlphaFoldDB" id="A0ABD1MP86"/>
<evidence type="ECO:0000256" key="1">
    <source>
        <dbReference type="SAM" id="Coils"/>
    </source>
</evidence>
<gene>
    <name evidence="3" type="ORF">Fmac_011768</name>
</gene>
<keyword evidence="1" id="KW-0175">Coiled coil</keyword>
<feature type="compositionally biased region" description="Polar residues" evidence="2">
    <location>
        <begin position="54"/>
        <end position="78"/>
    </location>
</feature>
<keyword evidence="4" id="KW-1185">Reference proteome</keyword>
<feature type="region of interest" description="Disordered" evidence="2">
    <location>
        <begin position="44"/>
        <end position="79"/>
    </location>
</feature>
<feature type="region of interest" description="Disordered" evidence="2">
    <location>
        <begin position="138"/>
        <end position="159"/>
    </location>
</feature>
<dbReference type="EMBL" id="JBGMDY010000004">
    <property type="protein sequence ID" value="KAL2337322.1"/>
    <property type="molecule type" value="Genomic_DNA"/>
</dbReference>
<evidence type="ECO:0000256" key="2">
    <source>
        <dbReference type="SAM" id="MobiDB-lite"/>
    </source>
</evidence>
<proteinExistence type="predicted"/>
<reference evidence="3 4" key="1">
    <citation type="submission" date="2024-08" db="EMBL/GenBank/DDBJ databases">
        <title>Insights into the chromosomal genome structure of Flemingia macrophylla.</title>
        <authorList>
            <person name="Ding Y."/>
            <person name="Zhao Y."/>
            <person name="Bi W."/>
            <person name="Wu M."/>
            <person name="Zhao G."/>
            <person name="Gong Y."/>
            <person name="Li W."/>
            <person name="Zhang P."/>
        </authorList>
    </citation>
    <scope>NUCLEOTIDE SEQUENCE [LARGE SCALE GENOMIC DNA]</scope>
    <source>
        <strain evidence="3">DYQJB</strain>
        <tissue evidence="3">Leaf</tissue>
    </source>
</reference>
<name>A0ABD1MP86_9FABA</name>
<comment type="caution">
    <text evidence="3">The sequence shown here is derived from an EMBL/GenBank/DDBJ whole genome shotgun (WGS) entry which is preliminary data.</text>
</comment>
<accession>A0ABD1MP86</accession>
<sequence>MAKEADAENERLMKELQELKLQEEESKMKMKMLEDEVAELKKTASFSGGAGHEASQSSLQNLEHVSSSQSTTSAQINTKRVRNNDLDSYSIRVAQVSVFSTIFEVNVFLRHDAFEAAVPAGPSDSGLVSKWRPKDSLGEMENEDIRGCNAGSTKGYHAD</sequence>
<dbReference type="Proteomes" id="UP001603857">
    <property type="component" value="Unassembled WGS sequence"/>
</dbReference>